<evidence type="ECO:0000313" key="6">
    <source>
        <dbReference type="Proteomes" id="UP000435177"/>
    </source>
</evidence>
<keyword evidence="2" id="KW-0328">Glycosyltransferase</keyword>
<sequence length="528" mass="61976">MKVKEFAMIPKISIIVPVYNVEQYISDCLESIVSQNTNEIEALLIDDGSTDNSLAICREYAAKFENIKVFHQENKGLGYTRNRGVDLARGEYLAFLDSDDYVPSDIYHKLYLVAKKTNADIILGKAMRFDSTSRKLYTPYATDRVFEKEELFVVSPSTIPYVIHNGIVANKLYKRKFVQDNNLRFLEGVHYEDTYFSLAAYNAANRMAILPVVTYFWRMRELGDLSISQQVYSLKNLRDRIYVNNTCDSEINLKKEFTEEWTFFKYNNLINSFVTDITKVNTDEIEKYKELIHLYLSSMPETLLERMSLQSQKKYIFAVEKRYDLLKAIETKAYENLSVKYRNGRFLLVEPGISNKYRGLLDLSHDFVNSTINNMKIYKQSIKIDLTVYLRNEWIANKNVEITFFLKNKTTPSLEILLSVNKYDFHNNYRTILCKLNLDKVIKNMKVPGEKWELGLRVKYRDLSQDVMLKKIKSNDLLIKNLLGTIVFRSNKNGNFYLHIKRDMNFIDLIKRKGGDYWRKIISSRLIK</sequence>
<evidence type="ECO:0000259" key="4">
    <source>
        <dbReference type="Pfam" id="PF00535"/>
    </source>
</evidence>
<evidence type="ECO:0000256" key="2">
    <source>
        <dbReference type="ARBA" id="ARBA00022676"/>
    </source>
</evidence>
<dbReference type="CDD" id="cd00761">
    <property type="entry name" value="Glyco_tranf_GTA_type"/>
    <property type="match status" value="1"/>
</dbReference>
<comment type="caution">
    <text evidence="5">The sequence shown here is derived from an EMBL/GenBank/DDBJ whole genome shotgun (WGS) entry which is preliminary data.</text>
</comment>
<evidence type="ECO:0000256" key="1">
    <source>
        <dbReference type="ARBA" id="ARBA00006739"/>
    </source>
</evidence>
<accession>A0ABW9TB23</accession>
<dbReference type="EMBL" id="WOAA01000025">
    <property type="protein sequence ID" value="MUG68376.1"/>
    <property type="molecule type" value="Genomic_DNA"/>
</dbReference>
<dbReference type="Pfam" id="PF00535">
    <property type="entry name" value="Glycos_transf_2"/>
    <property type="match status" value="1"/>
</dbReference>
<protein>
    <submittedName>
        <fullName evidence="5">Glycosyltransferase</fullName>
    </submittedName>
</protein>
<comment type="similarity">
    <text evidence="1">Belongs to the glycosyltransferase 2 family.</text>
</comment>
<reference evidence="5 6" key="1">
    <citation type="submission" date="2019-11" db="EMBL/GenBank/DDBJ databases">
        <title>Draft genome sequences of five Paenibacillus species of dairy origin.</title>
        <authorList>
            <person name="Olajide A.M."/>
            <person name="Chen S."/>
            <person name="Lapointe G."/>
        </authorList>
    </citation>
    <scope>NUCLEOTIDE SEQUENCE [LARGE SCALE GENOMIC DNA]</scope>
    <source>
        <strain evidence="5 6">3CS1</strain>
    </source>
</reference>
<evidence type="ECO:0000256" key="3">
    <source>
        <dbReference type="ARBA" id="ARBA00022679"/>
    </source>
</evidence>
<dbReference type="PANTHER" id="PTHR22916">
    <property type="entry name" value="GLYCOSYLTRANSFERASE"/>
    <property type="match status" value="1"/>
</dbReference>
<dbReference type="InterPro" id="IPR001173">
    <property type="entry name" value="Glyco_trans_2-like"/>
</dbReference>
<dbReference type="PANTHER" id="PTHR22916:SF51">
    <property type="entry name" value="GLYCOSYLTRANSFERASE EPSH-RELATED"/>
    <property type="match status" value="1"/>
</dbReference>
<dbReference type="InterPro" id="IPR029044">
    <property type="entry name" value="Nucleotide-diphossugar_trans"/>
</dbReference>
<organism evidence="5 6">
    <name type="scientific">Paenibacillus campinasensis</name>
    <dbReference type="NCBI Taxonomy" id="66347"/>
    <lineage>
        <taxon>Bacteria</taxon>
        <taxon>Bacillati</taxon>
        <taxon>Bacillota</taxon>
        <taxon>Bacilli</taxon>
        <taxon>Bacillales</taxon>
        <taxon>Paenibacillaceae</taxon>
        <taxon>Paenibacillus</taxon>
    </lineage>
</organism>
<proteinExistence type="inferred from homology"/>
<dbReference type="RefSeq" id="WP_155618864.1">
    <property type="nucleotide sequence ID" value="NZ_WOAA01000025.1"/>
</dbReference>
<dbReference type="SUPFAM" id="SSF53448">
    <property type="entry name" value="Nucleotide-diphospho-sugar transferases"/>
    <property type="match status" value="1"/>
</dbReference>
<evidence type="ECO:0000313" key="5">
    <source>
        <dbReference type="EMBL" id="MUG68376.1"/>
    </source>
</evidence>
<name>A0ABW9TB23_9BACL</name>
<feature type="domain" description="Glycosyltransferase 2-like" evidence="4">
    <location>
        <begin position="13"/>
        <end position="178"/>
    </location>
</feature>
<keyword evidence="3" id="KW-0808">Transferase</keyword>
<dbReference type="Gene3D" id="3.90.550.10">
    <property type="entry name" value="Spore Coat Polysaccharide Biosynthesis Protein SpsA, Chain A"/>
    <property type="match status" value="1"/>
</dbReference>
<dbReference type="Proteomes" id="UP000435177">
    <property type="component" value="Unassembled WGS sequence"/>
</dbReference>
<keyword evidence="6" id="KW-1185">Reference proteome</keyword>
<gene>
    <name evidence="5" type="ORF">GNP94_20590</name>
</gene>